<dbReference type="Proteomes" id="UP000828941">
    <property type="component" value="Chromosome 12"/>
</dbReference>
<sequence length="587" mass="67250">MRNVKLLKFKNLDLPLSLKCLPEGLKYLEWEEFPLQELPLGVQLDEVVELKMHCSKIKTLWRGTQSFKKLKFIDLRDSKHLNQFPSVLEASCVERLVLEGCINLVEVHKSVGQLKMLKELNLRNCVNLKILPNKLEMSSLKNFILSSCSKLKRLPEFGECMEFLEELDLSNCRSLVSFPRSIDKLKSLRILNISGCSKVFRQPENLKKSEDLEELKLSRTAMEEVPHSIMHLKYLKRFSLLFGWLMGRHHISSSIMVPPISFFPLLKKLDLSYCDLRDESLPPEMGCLSSLSELDLSGNNFTELPASCIANLTNLYQLKLNSCASLKSMPKLPPNIGRFYGLNCTSLVTWSDQECLLQSFATHSDEEQEENVFSYCGPVLFFPGTDIPPWFSNRKVQIAEQDRGVSDSAMSIIVEIPDCCLSSERWGIAVCLVLENQAPASTWSLPIIVSWDMKLPGATNSRYPPIGILYLCNALEMFRHPHLCTFLMGNECHINIRPNLKRDQNKFHVSFKAFDQLGNKLNVSKCGWRVIREEDLQVWWDKARSEQEQDNGFGFDMPSTSSSRHLYKARVREIDDGCPKIPNDEDR</sequence>
<reference evidence="1 2" key="1">
    <citation type="journal article" date="2022" name="DNA Res.">
        <title>Chromosomal-level genome assembly of the orchid tree Bauhinia variegata (Leguminosae; Cercidoideae) supports the allotetraploid origin hypothesis of Bauhinia.</title>
        <authorList>
            <person name="Zhong Y."/>
            <person name="Chen Y."/>
            <person name="Zheng D."/>
            <person name="Pang J."/>
            <person name="Liu Y."/>
            <person name="Luo S."/>
            <person name="Meng S."/>
            <person name="Qian L."/>
            <person name="Wei D."/>
            <person name="Dai S."/>
            <person name="Zhou R."/>
        </authorList>
    </citation>
    <scope>NUCLEOTIDE SEQUENCE [LARGE SCALE GENOMIC DNA]</scope>
    <source>
        <strain evidence="1">BV-YZ2020</strain>
    </source>
</reference>
<evidence type="ECO:0000313" key="1">
    <source>
        <dbReference type="EMBL" id="KAI4305604.1"/>
    </source>
</evidence>
<proteinExistence type="predicted"/>
<evidence type="ECO:0000313" key="2">
    <source>
        <dbReference type="Proteomes" id="UP000828941"/>
    </source>
</evidence>
<name>A0ACB9L7R8_BAUVA</name>
<keyword evidence="2" id="KW-1185">Reference proteome</keyword>
<comment type="caution">
    <text evidence="1">The sequence shown here is derived from an EMBL/GenBank/DDBJ whole genome shotgun (WGS) entry which is preliminary data.</text>
</comment>
<gene>
    <name evidence="1" type="ORF">L6164_028961</name>
</gene>
<protein>
    <submittedName>
        <fullName evidence="1">Uncharacterized protein</fullName>
    </submittedName>
</protein>
<organism evidence="1 2">
    <name type="scientific">Bauhinia variegata</name>
    <name type="common">Purple orchid tree</name>
    <name type="synonym">Phanera variegata</name>
    <dbReference type="NCBI Taxonomy" id="167791"/>
    <lineage>
        <taxon>Eukaryota</taxon>
        <taxon>Viridiplantae</taxon>
        <taxon>Streptophyta</taxon>
        <taxon>Embryophyta</taxon>
        <taxon>Tracheophyta</taxon>
        <taxon>Spermatophyta</taxon>
        <taxon>Magnoliopsida</taxon>
        <taxon>eudicotyledons</taxon>
        <taxon>Gunneridae</taxon>
        <taxon>Pentapetalae</taxon>
        <taxon>rosids</taxon>
        <taxon>fabids</taxon>
        <taxon>Fabales</taxon>
        <taxon>Fabaceae</taxon>
        <taxon>Cercidoideae</taxon>
        <taxon>Cercideae</taxon>
        <taxon>Bauhiniinae</taxon>
        <taxon>Bauhinia</taxon>
    </lineage>
</organism>
<accession>A0ACB9L7R8</accession>
<dbReference type="EMBL" id="CM039437">
    <property type="protein sequence ID" value="KAI4305604.1"/>
    <property type="molecule type" value="Genomic_DNA"/>
</dbReference>